<dbReference type="GO" id="GO:0006352">
    <property type="term" value="P:DNA-templated transcription initiation"/>
    <property type="evidence" value="ECO:0007669"/>
    <property type="project" value="InterPro"/>
</dbReference>
<reference evidence="3" key="1">
    <citation type="submission" date="2016-10" db="EMBL/GenBank/DDBJ databases">
        <authorList>
            <person name="Varghese N."/>
            <person name="Submissions S."/>
        </authorList>
    </citation>
    <scope>NUCLEOTIDE SEQUENCE [LARGE SCALE GENOMIC DNA]</scope>
    <source>
        <strain evidence="3">DSM 21620</strain>
    </source>
</reference>
<feature type="domain" description="Helix-turn-helix conjugative transposon-like" evidence="1">
    <location>
        <begin position="7"/>
        <end position="61"/>
    </location>
</feature>
<dbReference type="EMBL" id="FMZB01000017">
    <property type="protein sequence ID" value="SDD66049.1"/>
    <property type="molecule type" value="Genomic_DNA"/>
</dbReference>
<proteinExistence type="predicted"/>
<dbReference type="AlphaFoldDB" id="A0A1G6WJV1"/>
<dbReference type="OrthoDB" id="2971382at2"/>
<keyword evidence="3" id="KW-1185">Reference proteome</keyword>
<evidence type="ECO:0000259" key="1">
    <source>
        <dbReference type="Pfam" id="PF12645"/>
    </source>
</evidence>
<protein>
    <submittedName>
        <fullName evidence="2">Helix-turn-helix domain-containing protein</fullName>
    </submittedName>
</protein>
<dbReference type="SUPFAM" id="SSF88946">
    <property type="entry name" value="Sigma2 domain of RNA polymerase sigma factors"/>
    <property type="match status" value="1"/>
</dbReference>
<evidence type="ECO:0000313" key="2">
    <source>
        <dbReference type="EMBL" id="SDD66049.1"/>
    </source>
</evidence>
<sequence>MNTLLDLTIRAKENDIAAMEAVLIRFQPKIKKLSSSAPYAWKEDMEQELCIQLIKAIHRFEIKEVEPQWNFSHRLHSAI</sequence>
<dbReference type="STRING" id="361279.SAMN05421663_1172"/>
<dbReference type="GO" id="GO:0003700">
    <property type="term" value="F:DNA-binding transcription factor activity"/>
    <property type="evidence" value="ECO:0007669"/>
    <property type="project" value="InterPro"/>
</dbReference>
<name>A0A1G6WJV1_9BACI</name>
<dbReference type="RefSeq" id="WP_093728704.1">
    <property type="nucleotide sequence ID" value="NZ_FMZB01000017.1"/>
</dbReference>
<accession>A0A1G6WJV1</accession>
<gene>
    <name evidence="2" type="ORF">SAMN05421663_1172</name>
</gene>
<organism evidence="2 3">
    <name type="scientific">Terribacillus halophilus</name>
    <dbReference type="NCBI Taxonomy" id="361279"/>
    <lineage>
        <taxon>Bacteria</taxon>
        <taxon>Bacillati</taxon>
        <taxon>Bacillota</taxon>
        <taxon>Bacilli</taxon>
        <taxon>Bacillales</taxon>
        <taxon>Bacillaceae</taxon>
        <taxon>Terribacillus</taxon>
    </lineage>
</organism>
<evidence type="ECO:0000313" key="3">
    <source>
        <dbReference type="Proteomes" id="UP000198666"/>
    </source>
</evidence>
<dbReference type="Pfam" id="PF12645">
    <property type="entry name" value="HTH_16"/>
    <property type="match status" value="1"/>
</dbReference>
<dbReference type="InterPro" id="IPR013325">
    <property type="entry name" value="RNA_pol_sigma_r2"/>
</dbReference>
<dbReference type="InterPro" id="IPR024760">
    <property type="entry name" value="HTH_dom_conjug_TS-like"/>
</dbReference>
<dbReference type="Proteomes" id="UP000198666">
    <property type="component" value="Unassembled WGS sequence"/>
</dbReference>